<dbReference type="AlphaFoldDB" id="A0A4P6ESS4"/>
<keyword evidence="10" id="KW-1185">Reference proteome</keyword>
<name>A0A4P6ESS4_9BACL</name>
<feature type="transmembrane region" description="Helical" evidence="7">
    <location>
        <begin position="240"/>
        <end position="261"/>
    </location>
</feature>
<evidence type="ECO:0000259" key="8">
    <source>
        <dbReference type="PROSITE" id="PS50928"/>
    </source>
</evidence>
<gene>
    <name evidence="9" type="ORF">ET464_05695</name>
</gene>
<keyword evidence="5 7" id="KW-1133">Transmembrane helix</keyword>
<dbReference type="Gene3D" id="1.10.3720.10">
    <property type="entry name" value="MetI-like"/>
    <property type="match status" value="1"/>
</dbReference>
<evidence type="ECO:0000256" key="6">
    <source>
        <dbReference type="ARBA" id="ARBA00023136"/>
    </source>
</evidence>
<evidence type="ECO:0000256" key="7">
    <source>
        <dbReference type="RuleBase" id="RU363032"/>
    </source>
</evidence>
<dbReference type="Pfam" id="PF00528">
    <property type="entry name" value="BPD_transp_1"/>
    <property type="match status" value="1"/>
</dbReference>
<keyword evidence="2 7" id="KW-0813">Transport</keyword>
<dbReference type="InterPro" id="IPR000515">
    <property type="entry name" value="MetI-like"/>
</dbReference>
<dbReference type="RefSeq" id="WP_129439017.1">
    <property type="nucleotide sequence ID" value="NZ_CP035492.1"/>
</dbReference>
<protein>
    <submittedName>
        <fullName evidence="9">Carbohydrate ABC transporter permease</fullName>
    </submittedName>
</protein>
<evidence type="ECO:0000313" key="10">
    <source>
        <dbReference type="Proteomes" id="UP000293568"/>
    </source>
</evidence>
<dbReference type="Proteomes" id="UP000293568">
    <property type="component" value="Chromosome"/>
</dbReference>
<evidence type="ECO:0000256" key="1">
    <source>
        <dbReference type="ARBA" id="ARBA00004651"/>
    </source>
</evidence>
<comment type="similarity">
    <text evidence="7">Belongs to the binding-protein-dependent transport system permease family.</text>
</comment>
<keyword evidence="6 7" id="KW-0472">Membrane</keyword>
<feature type="transmembrane region" description="Helical" evidence="7">
    <location>
        <begin position="12"/>
        <end position="30"/>
    </location>
</feature>
<dbReference type="InterPro" id="IPR035906">
    <property type="entry name" value="MetI-like_sf"/>
</dbReference>
<feature type="domain" description="ABC transmembrane type-1" evidence="8">
    <location>
        <begin position="70"/>
        <end position="261"/>
    </location>
</feature>
<dbReference type="KEGG" id="pprt:ET464_05695"/>
<evidence type="ECO:0000313" key="9">
    <source>
        <dbReference type="EMBL" id="QAY65954.1"/>
    </source>
</evidence>
<dbReference type="PROSITE" id="PS50928">
    <property type="entry name" value="ABC_TM1"/>
    <property type="match status" value="1"/>
</dbReference>
<dbReference type="PANTHER" id="PTHR43744">
    <property type="entry name" value="ABC TRANSPORTER PERMEASE PROTEIN MG189-RELATED-RELATED"/>
    <property type="match status" value="1"/>
</dbReference>
<organism evidence="9 10">
    <name type="scientific">Paenibacillus protaetiae</name>
    <dbReference type="NCBI Taxonomy" id="2509456"/>
    <lineage>
        <taxon>Bacteria</taxon>
        <taxon>Bacillati</taxon>
        <taxon>Bacillota</taxon>
        <taxon>Bacilli</taxon>
        <taxon>Bacillales</taxon>
        <taxon>Paenibacillaceae</taxon>
        <taxon>Paenibacillus</taxon>
    </lineage>
</organism>
<feature type="transmembrane region" description="Helical" evidence="7">
    <location>
        <begin position="105"/>
        <end position="129"/>
    </location>
</feature>
<dbReference type="SUPFAM" id="SSF161098">
    <property type="entry name" value="MetI-like"/>
    <property type="match status" value="1"/>
</dbReference>
<feature type="transmembrane region" description="Helical" evidence="7">
    <location>
        <begin position="78"/>
        <end position="96"/>
    </location>
</feature>
<keyword evidence="4 7" id="KW-0812">Transmembrane</keyword>
<reference evidence="9 10" key="1">
    <citation type="submission" date="2019-01" db="EMBL/GenBank/DDBJ databases">
        <title>Genome sequencing of strain FW100M-2.</title>
        <authorList>
            <person name="Heo J."/>
            <person name="Kim S.-J."/>
            <person name="Kim J.-S."/>
            <person name="Hong S.-B."/>
            <person name="Kwon S.-W."/>
        </authorList>
    </citation>
    <scope>NUCLEOTIDE SEQUENCE [LARGE SCALE GENOMIC DNA]</scope>
    <source>
        <strain evidence="9 10">FW100M-2</strain>
    </source>
</reference>
<feature type="transmembrane region" description="Helical" evidence="7">
    <location>
        <begin position="141"/>
        <end position="161"/>
    </location>
</feature>
<dbReference type="EMBL" id="CP035492">
    <property type="protein sequence ID" value="QAY65954.1"/>
    <property type="molecule type" value="Genomic_DNA"/>
</dbReference>
<proteinExistence type="inferred from homology"/>
<evidence type="ECO:0000256" key="5">
    <source>
        <dbReference type="ARBA" id="ARBA00022989"/>
    </source>
</evidence>
<sequence>MTTWRSKLSDHVLLTLFSLLMLYPVIWWVGASLKKTEELSLPSLWPKTPMWENYSSGWHFSSEYTFAHFFGNTLLMELWNVVGSVLTAALVAYGFGRLNFKFRGFWFSILMLTMMLPGQVTIVPQYILFNKLGFVDSYIPLILPHFFGGGAFFIFLLVQFIRGIPRDLDEAAKIDGASVYGIFVRIVFPLIKPALVTVAIFTFIWSWDDFFAQVLYISSVDKFTVGLALRMFIDQFDIQWGQLLAMSLLSVVPSVIIFLFAQKHFVEGIATTGLKG</sequence>
<evidence type="ECO:0000256" key="4">
    <source>
        <dbReference type="ARBA" id="ARBA00022692"/>
    </source>
</evidence>
<dbReference type="GO" id="GO:0005886">
    <property type="term" value="C:plasma membrane"/>
    <property type="evidence" value="ECO:0007669"/>
    <property type="project" value="UniProtKB-SubCell"/>
</dbReference>
<accession>A0A4P6ESS4</accession>
<keyword evidence="3" id="KW-1003">Cell membrane</keyword>
<evidence type="ECO:0000256" key="3">
    <source>
        <dbReference type="ARBA" id="ARBA00022475"/>
    </source>
</evidence>
<feature type="transmembrane region" description="Helical" evidence="7">
    <location>
        <begin position="182"/>
        <end position="204"/>
    </location>
</feature>
<dbReference type="OrthoDB" id="9771544at2"/>
<dbReference type="GO" id="GO:0055085">
    <property type="term" value="P:transmembrane transport"/>
    <property type="evidence" value="ECO:0007669"/>
    <property type="project" value="InterPro"/>
</dbReference>
<dbReference type="PANTHER" id="PTHR43744:SF6">
    <property type="entry name" value="ABC TRANSPORTER PERMEASE PROTEIN YESQ-RELATED"/>
    <property type="match status" value="1"/>
</dbReference>
<comment type="subcellular location">
    <subcellularLocation>
        <location evidence="1 7">Cell membrane</location>
        <topology evidence="1 7">Multi-pass membrane protein</topology>
    </subcellularLocation>
</comment>
<evidence type="ECO:0000256" key="2">
    <source>
        <dbReference type="ARBA" id="ARBA00022448"/>
    </source>
</evidence>
<dbReference type="CDD" id="cd06261">
    <property type="entry name" value="TM_PBP2"/>
    <property type="match status" value="1"/>
</dbReference>